<evidence type="ECO:0000313" key="5">
    <source>
        <dbReference type="EMBL" id="EYR63411.1"/>
    </source>
</evidence>
<keyword evidence="2" id="KW-0238">DNA-binding</keyword>
<evidence type="ECO:0000259" key="4">
    <source>
        <dbReference type="PROSITE" id="PS50949"/>
    </source>
</evidence>
<keyword evidence="3" id="KW-0804">Transcription</keyword>
<dbReference type="InterPro" id="IPR036388">
    <property type="entry name" value="WH-like_DNA-bd_sf"/>
</dbReference>
<organism evidence="5 6">
    <name type="scientific">Actinotalea ferrariae CF5-4</name>
    <dbReference type="NCBI Taxonomy" id="948458"/>
    <lineage>
        <taxon>Bacteria</taxon>
        <taxon>Bacillati</taxon>
        <taxon>Actinomycetota</taxon>
        <taxon>Actinomycetes</taxon>
        <taxon>Micrococcales</taxon>
        <taxon>Cellulomonadaceae</taxon>
        <taxon>Actinotalea</taxon>
    </lineage>
</organism>
<dbReference type="EMBL" id="AXCW01000096">
    <property type="protein sequence ID" value="EYR63411.1"/>
    <property type="molecule type" value="Genomic_DNA"/>
</dbReference>
<dbReference type="SMART" id="SM00866">
    <property type="entry name" value="UTRA"/>
    <property type="match status" value="1"/>
</dbReference>
<gene>
    <name evidence="5" type="ORF">N866_00965</name>
</gene>
<dbReference type="Pfam" id="PF00392">
    <property type="entry name" value="GntR"/>
    <property type="match status" value="1"/>
</dbReference>
<dbReference type="RefSeq" id="WP_034226037.1">
    <property type="nucleotide sequence ID" value="NZ_AXCW01000096.1"/>
</dbReference>
<dbReference type="Gene3D" id="3.40.1410.10">
    <property type="entry name" value="Chorismate lyase-like"/>
    <property type="match status" value="1"/>
</dbReference>
<keyword evidence="1" id="KW-0805">Transcription regulation</keyword>
<proteinExistence type="predicted"/>
<dbReference type="InterPro" id="IPR036390">
    <property type="entry name" value="WH_DNA-bd_sf"/>
</dbReference>
<feature type="domain" description="HTH gntR-type" evidence="4">
    <location>
        <begin position="5"/>
        <end position="73"/>
    </location>
</feature>
<comment type="caution">
    <text evidence="5">The sequence shown here is derived from an EMBL/GenBank/DDBJ whole genome shotgun (WGS) entry which is preliminary data.</text>
</comment>
<dbReference type="InterPro" id="IPR011663">
    <property type="entry name" value="UTRA"/>
</dbReference>
<dbReference type="Gene3D" id="1.10.10.10">
    <property type="entry name" value="Winged helix-like DNA-binding domain superfamily/Winged helix DNA-binding domain"/>
    <property type="match status" value="1"/>
</dbReference>
<evidence type="ECO:0000256" key="1">
    <source>
        <dbReference type="ARBA" id="ARBA00023015"/>
    </source>
</evidence>
<dbReference type="PROSITE" id="PS50949">
    <property type="entry name" value="HTH_GNTR"/>
    <property type="match status" value="1"/>
</dbReference>
<keyword evidence="6" id="KW-1185">Reference proteome</keyword>
<evidence type="ECO:0000256" key="3">
    <source>
        <dbReference type="ARBA" id="ARBA00023163"/>
    </source>
</evidence>
<dbReference type="Pfam" id="PF07702">
    <property type="entry name" value="UTRA"/>
    <property type="match status" value="1"/>
</dbReference>
<dbReference type="AlphaFoldDB" id="A0A021VQJ6"/>
<reference evidence="5 6" key="1">
    <citation type="submission" date="2014-01" db="EMBL/GenBank/DDBJ databases">
        <title>Actinotalea ferrariae CF5-4.</title>
        <authorList>
            <person name="Chen F."/>
            <person name="Li Y."/>
            <person name="Wang G."/>
        </authorList>
    </citation>
    <scope>NUCLEOTIDE SEQUENCE [LARGE SCALE GENOMIC DNA]</scope>
    <source>
        <strain evidence="5 6">CF5-4</strain>
    </source>
</reference>
<dbReference type="OrthoDB" id="7363114at2"/>
<dbReference type="InterPro" id="IPR050679">
    <property type="entry name" value="Bact_HTH_transcr_reg"/>
</dbReference>
<dbReference type="PANTHER" id="PTHR44846:SF17">
    <property type="entry name" value="GNTR-FAMILY TRANSCRIPTIONAL REGULATOR"/>
    <property type="match status" value="1"/>
</dbReference>
<dbReference type="SMART" id="SM00345">
    <property type="entry name" value="HTH_GNTR"/>
    <property type="match status" value="1"/>
</dbReference>
<dbReference type="CDD" id="cd07377">
    <property type="entry name" value="WHTH_GntR"/>
    <property type="match status" value="1"/>
</dbReference>
<dbReference type="SUPFAM" id="SSF46785">
    <property type="entry name" value="Winged helix' DNA-binding domain"/>
    <property type="match status" value="1"/>
</dbReference>
<dbReference type="Proteomes" id="UP000019753">
    <property type="component" value="Unassembled WGS sequence"/>
</dbReference>
<dbReference type="PRINTS" id="PR00035">
    <property type="entry name" value="HTHGNTR"/>
</dbReference>
<evidence type="ECO:0000313" key="6">
    <source>
        <dbReference type="Proteomes" id="UP000019753"/>
    </source>
</evidence>
<dbReference type="GO" id="GO:0003677">
    <property type="term" value="F:DNA binding"/>
    <property type="evidence" value="ECO:0007669"/>
    <property type="project" value="UniProtKB-KW"/>
</dbReference>
<dbReference type="PANTHER" id="PTHR44846">
    <property type="entry name" value="MANNOSYL-D-GLYCERATE TRANSPORT/METABOLISM SYSTEM REPRESSOR MNGR-RELATED"/>
    <property type="match status" value="1"/>
</dbReference>
<sequence length="238" mass="26325">MPRTGTLVARISEELRGELAAGQYPPGSKLPTESRLGEHFGVSRPTVRAALRELEALGLVRTQHGVGTFVVDKPAIRAGLERMDSITDSIRATGREPGMVYASRVVRPVLPEEAAQMGVPGDTEALELRRTILADGEVVAYSYDLMPTSLLPAGFDPTEMEGSIFHFLRTRLNIFPDHGITELHAVTSNHVGWGPEAAHHHLFVLLNQLHYDATDRLLLFSRTYFIEGRYAFTIVRRG</sequence>
<dbReference type="InterPro" id="IPR000524">
    <property type="entry name" value="Tscrpt_reg_HTH_GntR"/>
</dbReference>
<accession>A0A021VQJ6</accession>
<dbReference type="GO" id="GO:0003700">
    <property type="term" value="F:DNA-binding transcription factor activity"/>
    <property type="evidence" value="ECO:0007669"/>
    <property type="project" value="InterPro"/>
</dbReference>
<dbReference type="SUPFAM" id="SSF64288">
    <property type="entry name" value="Chorismate lyase-like"/>
    <property type="match status" value="1"/>
</dbReference>
<name>A0A021VQJ6_9CELL</name>
<dbReference type="InterPro" id="IPR028978">
    <property type="entry name" value="Chorismate_lyase_/UTRA_dom_sf"/>
</dbReference>
<evidence type="ECO:0000256" key="2">
    <source>
        <dbReference type="ARBA" id="ARBA00023125"/>
    </source>
</evidence>
<protein>
    <submittedName>
        <fullName evidence="5">GntR family transcriptional regulator</fullName>
    </submittedName>
</protein>
<dbReference type="GO" id="GO:0045892">
    <property type="term" value="P:negative regulation of DNA-templated transcription"/>
    <property type="evidence" value="ECO:0007669"/>
    <property type="project" value="TreeGrafter"/>
</dbReference>